<reference evidence="2 3" key="1">
    <citation type="journal article" date="2019" name="Int. J. Syst. Evol. Microbiol.">
        <title>The Global Catalogue of Microorganisms (GCM) 10K type strain sequencing project: providing services to taxonomists for standard genome sequencing and annotation.</title>
        <authorList>
            <consortium name="The Broad Institute Genomics Platform"/>
            <consortium name="The Broad Institute Genome Sequencing Center for Infectious Disease"/>
            <person name="Wu L."/>
            <person name="Ma J."/>
        </authorList>
    </citation>
    <scope>NUCLEOTIDE SEQUENCE [LARGE SCALE GENOMIC DNA]</scope>
    <source>
        <strain evidence="2 3">JCM 3272</strain>
    </source>
</reference>
<keyword evidence="3" id="KW-1185">Reference proteome</keyword>
<feature type="region of interest" description="Disordered" evidence="1">
    <location>
        <begin position="1"/>
        <end position="71"/>
    </location>
</feature>
<feature type="region of interest" description="Disordered" evidence="1">
    <location>
        <begin position="83"/>
        <end position="168"/>
    </location>
</feature>
<feature type="compositionally biased region" description="Basic and acidic residues" evidence="1">
    <location>
        <begin position="83"/>
        <end position="118"/>
    </location>
</feature>
<dbReference type="Proteomes" id="UP001501444">
    <property type="component" value="Unassembled WGS sequence"/>
</dbReference>
<proteinExistence type="predicted"/>
<dbReference type="RefSeq" id="WP_344619282.1">
    <property type="nucleotide sequence ID" value="NZ_BAAARV010000096.1"/>
</dbReference>
<evidence type="ECO:0000313" key="2">
    <source>
        <dbReference type="EMBL" id="GAA2385081.1"/>
    </source>
</evidence>
<evidence type="ECO:0000256" key="1">
    <source>
        <dbReference type="SAM" id="MobiDB-lite"/>
    </source>
</evidence>
<gene>
    <name evidence="2" type="ORF">GCM10010170_094800</name>
</gene>
<evidence type="ECO:0000313" key="3">
    <source>
        <dbReference type="Proteomes" id="UP001501444"/>
    </source>
</evidence>
<feature type="compositionally biased region" description="Basic and acidic residues" evidence="1">
    <location>
        <begin position="40"/>
        <end position="65"/>
    </location>
</feature>
<comment type="caution">
    <text evidence="2">The sequence shown here is derived from an EMBL/GenBank/DDBJ whole genome shotgun (WGS) entry which is preliminary data.</text>
</comment>
<dbReference type="EMBL" id="BAAARV010000096">
    <property type="protein sequence ID" value="GAA2385081.1"/>
    <property type="molecule type" value="Genomic_DNA"/>
</dbReference>
<sequence>MDGHWDWSEGGDDADTADLGGDTGHDLHGDFGGEDYGADFGHHDFGGEDHSLAGGDDLHGQHGGDLDEPLGTEHATAEYDQALHDTDGGDHGEPGYDEDHSPVDHHLDVQDGHDDTGGQHEAGFGTDPDVHAGGDDPAWHEPQFPEQLDLQDPPEPVDGFPWSDADVLGGPDHSLSAAFDPAVVDHAAEPSGLADYAGLDVPPGTDPWSLLLGSEDPATSSLATFWAPQ</sequence>
<name>A0ABN3HQ14_9ACTN</name>
<accession>A0ABN3HQ14</accession>
<organism evidence="2 3">
    <name type="scientific">Dactylosporangium salmoneum</name>
    <dbReference type="NCBI Taxonomy" id="53361"/>
    <lineage>
        <taxon>Bacteria</taxon>
        <taxon>Bacillati</taxon>
        <taxon>Actinomycetota</taxon>
        <taxon>Actinomycetes</taxon>
        <taxon>Micromonosporales</taxon>
        <taxon>Micromonosporaceae</taxon>
        <taxon>Dactylosporangium</taxon>
    </lineage>
</organism>
<feature type="compositionally biased region" description="Basic and acidic residues" evidence="1">
    <location>
        <begin position="128"/>
        <end position="139"/>
    </location>
</feature>
<protein>
    <submittedName>
        <fullName evidence="2">Uncharacterized protein</fullName>
    </submittedName>
</protein>